<dbReference type="InterPro" id="IPR001173">
    <property type="entry name" value="Glyco_trans_2-like"/>
</dbReference>
<dbReference type="SUPFAM" id="SSF53756">
    <property type="entry name" value="UDP-Glycosyltransferase/glycogen phosphorylase"/>
    <property type="match status" value="1"/>
</dbReference>
<evidence type="ECO:0000256" key="5">
    <source>
        <dbReference type="ARBA" id="ARBA00022944"/>
    </source>
</evidence>
<keyword evidence="4 9" id="KW-0808">Transferase</keyword>
<dbReference type="STRING" id="1428644.BIV57_16575"/>
<protein>
    <submittedName>
        <fullName evidence="9">Glycosyl transferase</fullName>
    </submittedName>
</protein>
<dbReference type="Gene3D" id="3.40.50.11820">
    <property type="match status" value="1"/>
</dbReference>
<dbReference type="InterPro" id="IPR029044">
    <property type="entry name" value="Nucleotide-diphossugar_trans"/>
</dbReference>
<evidence type="ECO:0000313" key="9">
    <source>
        <dbReference type="EMBL" id="OIV36392.1"/>
    </source>
</evidence>
<dbReference type="InterPro" id="IPR043149">
    <property type="entry name" value="TagF_N"/>
</dbReference>
<dbReference type="GO" id="GO:0019350">
    <property type="term" value="P:teichoic acid biosynthetic process"/>
    <property type="evidence" value="ECO:0007669"/>
    <property type="project" value="UniProtKB-KW"/>
</dbReference>
<dbReference type="Proteomes" id="UP000243342">
    <property type="component" value="Unassembled WGS sequence"/>
</dbReference>
<evidence type="ECO:0000259" key="8">
    <source>
        <dbReference type="Pfam" id="PF00535"/>
    </source>
</evidence>
<evidence type="ECO:0000256" key="7">
    <source>
        <dbReference type="SAM" id="MobiDB-lite"/>
    </source>
</evidence>
<evidence type="ECO:0000256" key="6">
    <source>
        <dbReference type="ARBA" id="ARBA00023136"/>
    </source>
</evidence>
<name>A0A1J7C4C0_9ACTN</name>
<dbReference type="Pfam" id="PF04464">
    <property type="entry name" value="Glyphos_transf"/>
    <property type="match status" value="1"/>
</dbReference>
<evidence type="ECO:0000256" key="3">
    <source>
        <dbReference type="ARBA" id="ARBA00022475"/>
    </source>
</evidence>
<dbReference type="PANTHER" id="PTHR37316">
    <property type="entry name" value="TEICHOIC ACID GLYCEROL-PHOSPHATE PRIMASE"/>
    <property type="match status" value="1"/>
</dbReference>
<accession>A0A1J7C4C0</accession>
<proteinExistence type="inferred from homology"/>
<dbReference type="InterPro" id="IPR051612">
    <property type="entry name" value="Teichoic_Acid_Biosynth"/>
</dbReference>
<keyword evidence="5" id="KW-0777">Teichoic acid biosynthesis</keyword>
<evidence type="ECO:0000256" key="4">
    <source>
        <dbReference type="ARBA" id="ARBA00022679"/>
    </source>
</evidence>
<dbReference type="GO" id="GO:0047355">
    <property type="term" value="F:CDP-glycerol glycerophosphotransferase activity"/>
    <property type="evidence" value="ECO:0007669"/>
    <property type="project" value="InterPro"/>
</dbReference>
<feature type="region of interest" description="Disordered" evidence="7">
    <location>
        <begin position="720"/>
        <end position="760"/>
    </location>
</feature>
<evidence type="ECO:0000256" key="2">
    <source>
        <dbReference type="ARBA" id="ARBA00010488"/>
    </source>
</evidence>
<dbReference type="EMBL" id="MLCF01000097">
    <property type="protein sequence ID" value="OIV36392.1"/>
    <property type="molecule type" value="Genomic_DNA"/>
</dbReference>
<gene>
    <name evidence="9" type="ORF">BIV57_16575</name>
</gene>
<sequence length="760" mass="85114">MIPVFEVQGYIRPCLESVLGQRYPSADRLQVIAVDDRSPDGSGAILDEVAARDPRLTVLHLGENVGLGRARNAGLEQAHGDYVLFLDSDDLLAPGALAALEARLAETDAPDIVIFDYLRLHWDGRRTPNRRADVLSGAPSGAFRPADHPELLELLPVAWNKAYRRDFLTEHGFRFPSGYYEDAPWTYPILMAAERAAVLNRVCVLYRQRRQGGNILRTVSHRHFDVFDQYERIFDFLDGMPDQEAARSWRALLFPRMASHYTTILDHPSRLPDAARPDFFRRAAADYRARLPEGPRTARAVGRKEALLARGGTLGWRGYSALRRAARAKAAALRRGRRTAARAARALLRAYYRVQRLMPLDPGLVLFSSYWDRAPSCSPAALDAELALLAPEFRRLWVVHPSHAKNVPAGTRTVAPGSRAYWRAMARAAFVISNVNLANRVVKRPGQVHVQTHHGTPLKVMGIDQLDYPSSRQPGDPAQLMARCDRWDWSISSNPHSTEVWARVYPGRFRTLESGYPRNDVFYRSGAEDVLRARRRIGVPDGALAVLYAPTHRDWERGYRPHLDLDRFLAATPENVVVLVRAHYFHDAEGAGSLPASPRVYDVSRHPSVEQLCLAADCLATDYSSLMFDYANLDRPIVCLLDDWETYRTVRGTYFSLPDEPPGHVARGTDELAALFAAGRWDDAESAVLRAAFRRRFCAFDDGRAAERVIRAVLLNEPDPDPIVPLDLRRPAPAPREALAGRRPEGSVPHPASGTRAATR</sequence>
<comment type="subcellular location">
    <subcellularLocation>
        <location evidence="1">Cell membrane</location>
        <topology evidence="1">Peripheral membrane protein</topology>
    </subcellularLocation>
</comment>
<dbReference type="CDD" id="cd00761">
    <property type="entry name" value="Glyco_tranf_GTA_type"/>
    <property type="match status" value="1"/>
</dbReference>
<comment type="similarity">
    <text evidence="2">Belongs to the CDP-glycerol glycerophosphotransferase family.</text>
</comment>
<feature type="domain" description="Glycosyltransferase 2-like" evidence="8">
    <location>
        <begin position="2"/>
        <end position="166"/>
    </location>
</feature>
<evidence type="ECO:0000313" key="10">
    <source>
        <dbReference type="Proteomes" id="UP000243342"/>
    </source>
</evidence>
<dbReference type="Gene3D" id="3.40.50.12580">
    <property type="match status" value="1"/>
</dbReference>
<organism evidence="9 10">
    <name type="scientific">Mangrovactinospora gilvigrisea</name>
    <dbReference type="NCBI Taxonomy" id="1428644"/>
    <lineage>
        <taxon>Bacteria</taxon>
        <taxon>Bacillati</taxon>
        <taxon>Actinomycetota</taxon>
        <taxon>Actinomycetes</taxon>
        <taxon>Kitasatosporales</taxon>
        <taxon>Streptomycetaceae</taxon>
        <taxon>Mangrovactinospora</taxon>
    </lineage>
</organism>
<evidence type="ECO:0000256" key="1">
    <source>
        <dbReference type="ARBA" id="ARBA00004202"/>
    </source>
</evidence>
<dbReference type="InterPro" id="IPR043148">
    <property type="entry name" value="TagF_C"/>
</dbReference>
<dbReference type="Pfam" id="PF00535">
    <property type="entry name" value="Glycos_transf_2"/>
    <property type="match status" value="1"/>
</dbReference>
<dbReference type="SUPFAM" id="SSF53448">
    <property type="entry name" value="Nucleotide-diphospho-sugar transferases"/>
    <property type="match status" value="1"/>
</dbReference>
<keyword evidence="6" id="KW-0472">Membrane</keyword>
<reference evidence="9 10" key="1">
    <citation type="submission" date="2016-10" db="EMBL/GenBank/DDBJ databases">
        <title>Genome sequence of Streptomyces gilvigriseus MUSC 26.</title>
        <authorList>
            <person name="Lee L.-H."/>
            <person name="Ser H.-L."/>
        </authorList>
    </citation>
    <scope>NUCLEOTIDE SEQUENCE [LARGE SCALE GENOMIC DNA]</scope>
    <source>
        <strain evidence="9 10">MUSC 26</strain>
    </source>
</reference>
<dbReference type="GO" id="GO:0005886">
    <property type="term" value="C:plasma membrane"/>
    <property type="evidence" value="ECO:0007669"/>
    <property type="project" value="UniProtKB-SubCell"/>
</dbReference>
<dbReference type="PANTHER" id="PTHR37316:SF3">
    <property type="entry name" value="TEICHOIC ACID GLYCEROL-PHOSPHATE TRANSFERASE"/>
    <property type="match status" value="1"/>
</dbReference>
<dbReference type="FunFam" id="3.90.550.10:FF:000196">
    <property type="entry name" value="Glycosyl transferase"/>
    <property type="match status" value="1"/>
</dbReference>
<dbReference type="AlphaFoldDB" id="A0A1J7C4C0"/>
<comment type="caution">
    <text evidence="9">The sequence shown here is derived from an EMBL/GenBank/DDBJ whole genome shotgun (WGS) entry which is preliminary data.</text>
</comment>
<dbReference type="Gene3D" id="3.90.550.10">
    <property type="entry name" value="Spore Coat Polysaccharide Biosynthesis Protein SpsA, Chain A"/>
    <property type="match status" value="1"/>
</dbReference>
<keyword evidence="3" id="KW-1003">Cell membrane</keyword>
<dbReference type="InterPro" id="IPR007554">
    <property type="entry name" value="Glycerophosphate_synth"/>
</dbReference>
<keyword evidence="10" id="KW-1185">Reference proteome</keyword>